<keyword evidence="12 19" id="KW-0133">Cell shape</keyword>
<dbReference type="HOGENOM" id="CLU_035304_1_1_0"/>
<evidence type="ECO:0000256" key="19">
    <source>
        <dbReference type="HAMAP-Rule" id="MF_00037"/>
    </source>
</evidence>
<evidence type="ECO:0000256" key="5">
    <source>
        <dbReference type="ARBA" id="ARBA00012518"/>
    </source>
</evidence>
<evidence type="ECO:0000256" key="3">
    <source>
        <dbReference type="ARBA" id="ARBA00004496"/>
    </source>
</evidence>
<dbReference type="EMBL" id="CP006571">
    <property type="protein sequence ID" value="AHK63407.1"/>
    <property type="molecule type" value="Genomic_DNA"/>
</dbReference>
<dbReference type="Proteomes" id="UP000019433">
    <property type="component" value="Chromosome"/>
</dbReference>
<dbReference type="GO" id="GO:0071949">
    <property type="term" value="F:FAD binding"/>
    <property type="evidence" value="ECO:0007669"/>
    <property type="project" value="InterPro"/>
</dbReference>
<comment type="pathway">
    <text evidence="4 19">Cell wall biogenesis; peptidoglycan biosynthesis.</text>
</comment>
<comment type="cofactor">
    <cofactor evidence="1 19">
        <name>FAD</name>
        <dbReference type="ChEBI" id="CHEBI:57692"/>
    </cofactor>
</comment>
<organism evidence="21 22">
    <name type="scientific">Chlamydia avium 10DC88</name>
    <dbReference type="NCBI Taxonomy" id="1229831"/>
    <lineage>
        <taxon>Bacteria</taxon>
        <taxon>Pseudomonadati</taxon>
        <taxon>Chlamydiota</taxon>
        <taxon>Chlamydiia</taxon>
        <taxon>Chlamydiales</taxon>
        <taxon>Chlamydiaceae</taxon>
        <taxon>Chlamydia/Chlamydophila group</taxon>
        <taxon>Chlamydia</taxon>
    </lineage>
</organism>
<evidence type="ECO:0000313" key="22">
    <source>
        <dbReference type="Proteomes" id="UP000019433"/>
    </source>
</evidence>
<dbReference type="Gene3D" id="3.90.78.10">
    <property type="entry name" value="UDP-N-acetylenolpyruvoylglucosamine reductase, C-terminal domain"/>
    <property type="match status" value="1"/>
</dbReference>
<evidence type="ECO:0000256" key="17">
    <source>
        <dbReference type="ARBA" id="ARBA00031026"/>
    </source>
</evidence>
<evidence type="ECO:0000256" key="8">
    <source>
        <dbReference type="ARBA" id="ARBA00022618"/>
    </source>
</evidence>
<evidence type="ECO:0000256" key="13">
    <source>
        <dbReference type="ARBA" id="ARBA00022984"/>
    </source>
</evidence>
<gene>
    <name evidence="19 21" type="primary">murB</name>
    <name evidence="21" type="ORF">M832_05440</name>
</gene>
<dbReference type="InterPro" id="IPR003170">
    <property type="entry name" value="MurB"/>
</dbReference>
<evidence type="ECO:0000256" key="9">
    <source>
        <dbReference type="ARBA" id="ARBA00022630"/>
    </source>
</evidence>
<evidence type="ECO:0000256" key="6">
    <source>
        <dbReference type="ARBA" id="ARBA00015188"/>
    </source>
</evidence>
<dbReference type="NCBIfam" id="TIGR00179">
    <property type="entry name" value="murB"/>
    <property type="match status" value="1"/>
</dbReference>
<comment type="similarity">
    <text evidence="19">Belongs to the MurB family.</text>
</comment>
<evidence type="ECO:0000256" key="12">
    <source>
        <dbReference type="ARBA" id="ARBA00022960"/>
    </source>
</evidence>
<dbReference type="InterPro" id="IPR036635">
    <property type="entry name" value="MurB_C_sf"/>
</dbReference>
<keyword evidence="7 19" id="KW-0963">Cytoplasm</keyword>
<comment type="function">
    <text evidence="2 19">Cell wall formation.</text>
</comment>
<dbReference type="Gene3D" id="3.30.465.10">
    <property type="match status" value="1"/>
</dbReference>
<accession>W8K0J9</accession>
<sequence length="301" mass="33410">MGIFDVKESTTIQFPFSVRRGVWLSKYSTFRIGGPANYFKEIQSVSEAQEVIRFLYSHNYPVVIIGKGSNCLFDDEGFDGFILFNNIQGKEFLSETTVKAYSGMSFSYLGKTLSSCRYSGLEFALGIPGSVGGAVFMNAGIGEQDVASVIESVEAIDSQGNIISYTAEQLDFGYRTSRFHHSKEFILSATFRIFRNSSALQTSKQLLQHRLLSQPYQLPSAGCIFRNPKGNSAGKLIDEAGFKGFSFGDAQISPKHANFIVNTGRATAHEVKQLIQIVKDKLQSQGINLEEEIRIIPYRLP</sequence>
<dbReference type="NCBIfam" id="NF010480">
    <property type="entry name" value="PRK13905.1"/>
    <property type="match status" value="1"/>
</dbReference>
<dbReference type="InterPro" id="IPR016166">
    <property type="entry name" value="FAD-bd_PCMH"/>
</dbReference>
<keyword evidence="8 19" id="KW-0132">Cell division</keyword>
<dbReference type="GO" id="GO:0009252">
    <property type="term" value="P:peptidoglycan biosynthetic process"/>
    <property type="evidence" value="ECO:0007669"/>
    <property type="project" value="UniProtKB-UniRule"/>
</dbReference>
<comment type="catalytic activity">
    <reaction evidence="18 19">
        <text>UDP-N-acetyl-alpha-D-muramate + NADP(+) = UDP-N-acetyl-3-O-(1-carboxyvinyl)-alpha-D-glucosamine + NADPH + H(+)</text>
        <dbReference type="Rhea" id="RHEA:12248"/>
        <dbReference type="ChEBI" id="CHEBI:15378"/>
        <dbReference type="ChEBI" id="CHEBI:57783"/>
        <dbReference type="ChEBI" id="CHEBI:58349"/>
        <dbReference type="ChEBI" id="CHEBI:68483"/>
        <dbReference type="ChEBI" id="CHEBI:70757"/>
        <dbReference type="EC" id="1.3.1.98"/>
    </reaction>
</comment>
<dbReference type="PANTHER" id="PTHR21071:SF4">
    <property type="entry name" value="UDP-N-ACETYLENOLPYRUVOYLGLUCOSAMINE REDUCTASE"/>
    <property type="match status" value="1"/>
</dbReference>
<evidence type="ECO:0000256" key="11">
    <source>
        <dbReference type="ARBA" id="ARBA00022857"/>
    </source>
</evidence>
<dbReference type="GO" id="GO:0071555">
    <property type="term" value="P:cell wall organization"/>
    <property type="evidence" value="ECO:0007669"/>
    <property type="project" value="UniProtKB-KW"/>
</dbReference>
<dbReference type="GO" id="GO:0005829">
    <property type="term" value="C:cytosol"/>
    <property type="evidence" value="ECO:0007669"/>
    <property type="project" value="TreeGrafter"/>
</dbReference>
<dbReference type="AlphaFoldDB" id="W8K0J9"/>
<keyword evidence="11 19" id="KW-0521">NADP</keyword>
<dbReference type="SUPFAM" id="SSF56176">
    <property type="entry name" value="FAD-binding/transporter-associated domain-like"/>
    <property type="match status" value="1"/>
</dbReference>
<dbReference type="InterPro" id="IPR011601">
    <property type="entry name" value="MurB_C"/>
</dbReference>
<keyword evidence="10 19" id="KW-0274">FAD</keyword>
<keyword evidence="14 19" id="KW-0560">Oxidoreductase</keyword>
<evidence type="ECO:0000313" key="21">
    <source>
        <dbReference type="EMBL" id="AHK63407.1"/>
    </source>
</evidence>
<dbReference type="InterPro" id="IPR016169">
    <property type="entry name" value="FAD-bd_PCMH_sub2"/>
</dbReference>
<dbReference type="InterPro" id="IPR016167">
    <property type="entry name" value="FAD-bd_PCMH_sub1"/>
</dbReference>
<dbReference type="Gene3D" id="3.30.43.10">
    <property type="entry name" value="Uridine Diphospho-n-acetylenolpyruvylglucosamine Reductase, domain 2"/>
    <property type="match status" value="1"/>
</dbReference>
<evidence type="ECO:0000256" key="10">
    <source>
        <dbReference type="ARBA" id="ARBA00022827"/>
    </source>
</evidence>
<dbReference type="InterPro" id="IPR036318">
    <property type="entry name" value="FAD-bd_PCMH-like_sf"/>
</dbReference>
<feature type="active site" description="Proton donor" evidence="19">
    <location>
        <position position="223"/>
    </location>
</feature>
<dbReference type="STRING" id="1229831.M832_05440"/>
<evidence type="ECO:0000256" key="2">
    <source>
        <dbReference type="ARBA" id="ARBA00003921"/>
    </source>
</evidence>
<keyword evidence="16 19" id="KW-0961">Cell wall biogenesis/degradation</keyword>
<dbReference type="Pfam" id="PF02873">
    <property type="entry name" value="MurB_C"/>
    <property type="match status" value="1"/>
</dbReference>
<dbReference type="Pfam" id="PF01565">
    <property type="entry name" value="FAD_binding_4"/>
    <property type="match status" value="1"/>
</dbReference>
<dbReference type="InterPro" id="IPR006094">
    <property type="entry name" value="Oxid_FAD_bind_N"/>
</dbReference>
<dbReference type="PATRIC" id="fig|1229831.3.peg.552"/>
<keyword evidence="13 19" id="KW-0573">Peptidoglycan synthesis</keyword>
<reference evidence="21 22" key="1">
    <citation type="journal article" date="2014" name="Syst. Appl. Microbiol.">
        <title>Evidence for the existence of two new members of the family Chlamydiaceae and proposal of Chlamydia avium sp. nov. and Chlamydia gallinacea sp. nov.</title>
        <authorList>
            <person name="Sachse K."/>
            <person name="Laroucau K."/>
            <person name="Riege K."/>
            <person name="Wehner S."/>
            <person name="Dilcher M."/>
            <person name="Creasy H.H."/>
            <person name="Weidmann M."/>
            <person name="Myers G."/>
            <person name="Vorimore F."/>
            <person name="Vicari N."/>
            <person name="Magnino S."/>
            <person name="Liebler-Tenorio E."/>
            <person name="Ruettger A."/>
            <person name="Bavoil P.M."/>
            <person name="Hufert F.T."/>
            <person name="Rossello-Mora R."/>
            <person name="Marz M."/>
        </authorList>
    </citation>
    <scope>NUCLEOTIDE SEQUENCE [LARGE SCALE GENOMIC DNA]</scope>
    <source>
        <strain evidence="21 22">10DC88</strain>
    </source>
</reference>
<evidence type="ECO:0000259" key="20">
    <source>
        <dbReference type="PROSITE" id="PS51387"/>
    </source>
</evidence>
<dbReference type="eggNOG" id="COG0812">
    <property type="taxonomic scope" value="Bacteria"/>
</dbReference>
<comment type="subcellular location">
    <subcellularLocation>
        <location evidence="3 19">Cytoplasm</location>
    </subcellularLocation>
</comment>
<dbReference type="UniPathway" id="UPA00219"/>
<feature type="active site" evidence="19">
    <location>
        <position position="292"/>
    </location>
</feature>
<evidence type="ECO:0000256" key="1">
    <source>
        <dbReference type="ARBA" id="ARBA00001974"/>
    </source>
</evidence>
<protein>
    <recommendedName>
        <fullName evidence="6 19">UDP-N-acetylenolpyruvoylglucosamine reductase</fullName>
        <ecNumber evidence="5 19">1.3.1.98</ecNumber>
    </recommendedName>
    <alternativeName>
        <fullName evidence="17 19">UDP-N-acetylmuramate dehydrogenase</fullName>
    </alternativeName>
</protein>
<evidence type="ECO:0000256" key="15">
    <source>
        <dbReference type="ARBA" id="ARBA00023306"/>
    </source>
</evidence>
<feature type="domain" description="FAD-binding PCMH-type" evidence="20">
    <location>
        <begin position="31"/>
        <end position="196"/>
    </location>
</feature>
<dbReference type="GO" id="GO:0008360">
    <property type="term" value="P:regulation of cell shape"/>
    <property type="evidence" value="ECO:0007669"/>
    <property type="project" value="UniProtKB-KW"/>
</dbReference>
<dbReference type="GO" id="GO:0008762">
    <property type="term" value="F:UDP-N-acetylmuramate dehydrogenase activity"/>
    <property type="evidence" value="ECO:0007669"/>
    <property type="project" value="UniProtKB-UniRule"/>
</dbReference>
<dbReference type="EC" id="1.3.1.98" evidence="5 19"/>
<dbReference type="PANTHER" id="PTHR21071">
    <property type="entry name" value="UDP-N-ACETYLENOLPYRUVOYLGLUCOSAMINE REDUCTASE"/>
    <property type="match status" value="1"/>
</dbReference>
<keyword evidence="9 19" id="KW-0285">Flavoprotein</keyword>
<dbReference type="SUPFAM" id="SSF56194">
    <property type="entry name" value="Uridine diphospho-N-Acetylenolpyruvylglucosamine reductase, MurB, C-terminal domain"/>
    <property type="match status" value="1"/>
</dbReference>
<dbReference type="HAMAP" id="MF_00037">
    <property type="entry name" value="MurB"/>
    <property type="match status" value="1"/>
</dbReference>
<dbReference type="KEGG" id="cav:M832_05440"/>
<feature type="active site" evidence="19">
    <location>
        <position position="175"/>
    </location>
</feature>
<name>W8K0J9_9CHLA</name>
<keyword evidence="15 19" id="KW-0131">Cell cycle</keyword>
<dbReference type="PROSITE" id="PS51387">
    <property type="entry name" value="FAD_PCMH"/>
    <property type="match status" value="1"/>
</dbReference>
<evidence type="ECO:0000256" key="7">
    <source>
        <dbReference type="ARBA" id="ARBA00022490"/>
    </source>
</evidence>
<evidence type="ECO:0000256" key="14">
    <source>
        <dbReference type="ARBA" id="ARBA00023002"/>
    </source>
</evidence>
<proteinExistence type="inferred from homology"/>
<evidence type="ECO:0000256" key="16">
    <source>
        <dbReference type="ARBA" id="ARBA00023316"/>
    </source>
</evidence>
<evidence type="ECO:0000256" key="18">
    <source>
        <dbReference type="ARBA" id="ARBA00048914"/>
    </source>
</evidence>
<dbReference type="GO" id="GO:0051301">
    <property type="term" value="P:cell division"/>
    <property type="evidence" value="ECO:0007669"/>
    <property type="project" value="UniProtKB-KW"/>
</dbReference>
<evidence type="ECO:0000256" key="4">
    <source>
        <dbReference type="ARBA" id="ARBA00004752"/>
    </source>
</evidence>